<gene>
    <name evidence="6" type="ORF">NBM05_05600</name>
</gene>
<protein>
    <submittedName>
        <fullName evidence="6">GntR family transcriptional regulator</fullName>
    </submittedName>
</protein>
<evidence type="ECO:0000256" key="3">
    <source>
        <dbReference type="ARBA" id="ARBA00023163"/>
    </source>
</evidence>
<dbReference type="InterPro" id="IPR036388">
    <property type="entry name" value="WH-like_DNA-bd_sf"/>
</dbReference>
<dbReference type="Proteomes" id="UP001139502">
    <property type="component" value="Unassembled WGS sequence"/>
</dbReference>
<proteinExistence type="predicted"/>
<keyword evidence="1" id="KW-0805">Transcription regulation</keyword>
<dbReference type="InterPro" id="IPR011663">
    <property type="entry name" value="UTRA"/>
</dbReference>
<comment type="caution">
    <text evidence="6">The sequence shown here is derived from an EMBL/GenBank/DDBJ whole genome shotgun (WGS) entry which is preliminary data.</text>
</comment>
<dbReference type="SUPFAM" id="SSF64288">
    <property type="entry name" value="Chorismate lyase-like"/>
    <property type="match status" value="1"/>
</dbReference>
<evidence type="ECO:0000259" key="5">
    <source>
        <dbReference type="PROSITE" id="PS50949"/>
    </source>
</evidence>
<dbReference type="GO" id="GO:0045892">
    <property type="term" value="P:negative regulation of DNA-templated transcription"/>
    <property type="evidence" value="ECO:0007669"/>
    <property type="project" value="TreeGrafter"/>
</dbReference>
<dbReference type="SMART" id="SM00866">
    <property type="entry name" value="UTRA"/>
    <property type="match status" value="1"/>
</dbReference>
<dbReference type="CDD" id="cd07377">
    <property type="entry name" value="WHTH_GntR"/>
    <property type="match status" value="1"/>
</dbReference>
<feature type="region of interest" description="Disordered" evidence="4">
    <location>
        <begin position="1"/>
        <end position="23"/>
    </location>
</feature>
<keyword evidence="7" id="KW-1185">Reference proteome</keyword>
<keyword evidence="2" id="KW-0238">DNA-binding</keyword>
<keyword evidence="3" id="KW-0804">Transcription</keyword>
<dbReference type="SUPFAM" id="SSF46785">
    <property type="entry name" value="Winged helix' DNA-binding domain"/>
    <property type="match status" value="1"/>
</dbReference>
<feature type="domain" description="HTH gntR-type" evidence="5">
    <location>
        <begin position="33"/>
        <end position="101"/>
    </location>
</feature>
<dbReference type="GO" id="GO:0003700">
    <property type="term" value="F:DNA-binding transcription factor activity"/>
    <property type="evidence" value="ECO:0007669"/>
    <property type="project" value="InterPro"/>
</dbReference>
<name>A0A9X2HJP3_9MICC</name>
<dbReference type="PANTHER" id="PTHR44846:SF17">
    <property type="entry name" value="GNTR-FAMILY TRANSCRIPTIONAL REGULATOR"/>
    <property type="match status" value="1"/>
</dbReference>
<dbReference type="GO" id="GO:0003677">
    <property type="term" value="F:DNA binding"/>
    <property type="evidence" value="ECO:0007669"/>
    <property type="project" value="UniProtKB-KW"/>
</dbReference>
<evidence type="ECO:0000256" key="4">
    <source>
        <dbReference type="SAM" id="MobiDB-lite"/>
    </source>
</evidence>
<dbReference type="SMART" id="SM00345">
    <property type="entry name" value="HTH_GNTR"/>
    <property type="match status" value="1"/>
</dbReference>
<reference evidence="6" key="1">
    <citation type="submission" date="2022-06" db="EMBL/GenBank/DDBJ databases">
        <title>Rothia sp. isolated from sandalwood seedling.</title>
        <authorList>
            <person name="Tuikhar N."/>
            <person name="Kirdat K."/>
            <person name="Thorat V."/>
            <person name="Swetha P."/>
            <person name="Padma S."/>
            <person name="Sundararaj R."/>
            <person name="Yadav A."/>
        </authorList>
    </citation>
    <scope>NUCLEOTIDE SEQUENCE</scope>
    <source>
        <strain evidence="6">AR01</strain>
    </source>
</reference>
<evidence type="ECO:0000256" key="1">
    <source>
        <dbReference type="ARBA" id="ARBA00023015"/>
    </source>
</evidence>
<dbReference type="InterPro" id="IPR050679">
    <property type="entry name" value="Bact_HTH_transcr_reg"/>
</dbReference>
<accession>A0A9X2HJP3</accession>
<dbReference type="Pfam" id="PF07702">
    <property type="entry name" value="UTRA"/>
    <property type="match status" value="1"/>
</dbReference>
<dbReference type="PANTHER" id="PTHR44846">
    <property type="entry name" value="MANNOSYL-D-GLYCERATE TRANSPORT/METABOLISM SYSTEM REPRESSOR MNGR-RELATED"/>
    <property type="match status" value="1"/>
</dbReference>
<dbReference type="Gene3D" id="1.10.10.10">
    <property type="entry name" value="Winged helix-like DNA-binding domain superfamily/Winged helix DNA-binding domain"/>
    <property type="match status" value="1"/>
</dbReference>
<dbReference type="Pfam" id="PF00392">
    <property type="entry name" value="GntR"/>
    <property type="match status" value="1"/>
</dbReference>
<dbReference type="InterPro" id="IPR000524">
    <property type="entry name" value="Tscrpt_reg_HTH_GntR"/>
</dbReference>
<organism evidence="6 7">
    <name type="scientific">Rothia santali</name>
    <dbReference type="NCBI Taxonomy" id="2949643"/>
    <lineage>
        <taxon>Bacteria</taxon>
        <taxon>Bacillati</taxon>
        <taxon>Actinomycetota</taxon>
        <taxon>Actinomycetes</taxon>
        <taxon>Micrococcales</taxon>
        <taxon>Micrococcaceae</taxon>
        <taxon>Rothia</taxon>
    </lineage>
</organism>
<sequence length="263" mass="27956">MTTTSEHPANGHRPAGRGSFGEYFADLDPHGPVPLHAQVSERLEQAIRDGAIAVGERLESETALAQRLGISRATAQRSIRSLVDRGLLVRRRGIGTQVLQSRAPRPLELTALDDPGDADRESGDRILVHEVIPASAGIAARLRIREGADVLYMRRLRHSNGRPAAIVDGYLPTALADGGVGEPDTRSLSALLRELGVAIRSTELSVGARLALADDVELLGITVGDPLLTVDRCILGAPGGVLGYGSECYLPDLYAVQAMLVGR</sequence>
<evidence type="ECO:0000256" key="2">
    <source>
        <dbReference type="ARBA" id="ARBA00023125"/>
    </source>
</evidence>
<dbReference type="InterPro" id="IPR028978">
    <property type="entry name" value="Chorismate_lyase_/UTRA_dom_sf"/>
</dbReference>
<dbReference type="Gene3D" id="3.40.1410.10">
    <property type="entry name" value="Chorismate lyase-like"/>
    <property type="match status" value="1"/>
</dbReference>
<dbReference type="PRINTS" id="PR00035">
    <property type="entry name" value="HTHGNTR"/>
</dbReference>
<dbReference type="InterPro" id="IPR036390">
    <property type="entry name" value="WH_DNA-bd_sf"/>
</dbReference>
<dbReference type="EMBL" id="JANAFB010000010">
    <property type="protein sequence ID" value="MCP3425503.1"/>
    <property type="molecule type" value="Genomic_DNA"/>
</dbReference>
<dbReference type="PROSITE" id="PS50949">
    <property type="entry name" value="HTH_GNTR"/>
    <property type="match status" value="1"/>
</dbReference>
<evidence type="ECO:0000313" key="7">
    <source>
        <dbReference type="Proteomes" id="UP001139502"/>
    </source>
</evidence>
<dbReference type="AlphaFoldDB" id="A0A9X2HJP3"/>
<evidence type="ECO:0000313" key="6">
    <source>
        <dbReference type="EMBL" id="MCP3425503.1"/>
    </source>
</evidence>
<dbReference type="RefSeq" id="WP_254165749.1">
    <property type="nucleotide sequence ID" value="NZ_JANAFB010000010.1"/>
</dbReference>